<sequence length="33" mass="3619">MLSSNPCRPFTVVIANNLLCPLLHIVPRTSPSQ</sequence>
<reference evidence="1" key="2">
    <citation type="journal article" date="2015" name="Data Brief">
        <title>Shoot transcriptome of the giant reed, Arundo donax.</title>
        <authorList>
            <person name="Barrero R.A."/>
            <person name="Guerrero F.D."/>
            <person name="Moolhuijzen P."/>
            <person name="Goolsby J.A."/>
            <person name="Tidwell J."/>
            <person name="Bellgard S.E."/>
            <person name="Bellgard M.I."/>
        </authorList>
    </citation>
    <scope>NUCLEOTIDE SEQUENCE</scope>
    <source>
        <tissue evidence="1">Shoot tissue taken approximately 20 cm above the soil surface</tissue>
    </source>
</reference>
<dbReference type="EMBL" id="GBRH01185532">
    <property type="protein sequence ID" value="JAE12364.1"/>
    <property type="molecule type" value="Transcribed_RNA"/>
</dbReference>
<accession>A0A0A9FMA4</accession>
<name>A0A0A9FMA4_ARUDO</name>
<reference evidence="1" key="1">
    <citation type="submission" date="2014-09" db="EMBL/GenBank/DDBJ databases">
        <authorList>
            <person name="Magalhaes I.L.F."/>
            <person name="Oliveira U."/>
            <person name="Santos F.R."/>
            <person name="Vidigal T.H.D.A."/>
            <person name="Brescovit A.D."/>
            <person name="Santos A.J."/>
        </authorList>
    </citation>
    <scope>NUCLEOTIDE SEQUENCE</scope>
    <source>
        <tissue evidence="1">Shoot tissue taken approximately 20 cm above the soil surface</tissue>
    </source>
</reference>
<dbReference type="AlphaFoldDB" id="A0A0A9FMA4"/>
<evidence type="ECO:0000313" key="1">
    <source>
        <dbReference type="EMBL" id="JAE12364.1"/>
    </source>
</evidence>
<protein>
    <submittedName>
        <fullName evidence="1">Uncharacterized protein</fullName>
    </submittedName>
</protein>
<proteinExistence type="predicted"/>
<organism evidence="1">
    <name type="scientific">Arundo donax</name>
    <name type="common">Giant reed</name>
    <name type="synonym">Donax arundinaceus</name>
    <dbReference type="NCBI Taxonomy" id="35708"/>
    <lineage>
        <taxon>Eukaryota</taxon>
        <taxon>Viridiplantae</taxon>
        <taxon>Streptophyta</taxon>
        <taxon>Embryophyta</taxon>
        <taxon>Tracheophyta</taxon>
        <taxon>Spermatophyta</taxon>
        <taxon>Magnoliopsida</taxon>
        <taxon>Liliopsida</taxon>
        <taxon>Poales</taxon>
        <taxon>Poaceae</taxon>
        <taxon>PACMAD clade</taxon>
        <taxon>Arundinoideae</taxon>
        <taxon>Arundineae</taxon>
        <taxon>Arundo</taxon>
    </lineage>
</organism>